<feature type="compositionally biased region" description="Low complexity" evidence="1">
    <location>
        <begin position="31"/>
        <end position="47"/>
    </location>
</feature>
<protein>
    <submittedName>
        <fullName evidence="2">Uncharacterized protein</fullName>
    </submittedName>
</protein>
<accession>A0AA39T1I9</accession>
<feature type="compositionally biased region" description="Low complexity" evidence="1">
    <location>
        <begin position="1"/>
        <end position="24"/>
    </location>
</feature>
<evidence type="ECO:0000256" key="1">
    <source>
        <dbReference type="SAM" id="MobiDB-lite"/>
    </source>
</evidence>
<dbReference type="EMBL" id="JAULSU010000007">
    <property type="protein sequence ID" value="KAK0611176.1"/>
    <property type="molecule type" value="Genomic_DNA"/>
</dbReference>
<dbReference type="AlphaFoldDB" id="A0AA39T1I9"/>
<proteinExistence type="predicted"/>
<comment type="caution">
    <text evidence="2">The sequence shown here is derived from an EMBL/GenBank/DDBJ whole genome shotgun (WGS) entry which is preliminary data.</text>
</comment>
<keyword evidence="3" id="KW-1185">Reference proteome</keyword>
<name>A0AA39T1I9_9PEZI</name>
<dbReference type="Proteomes" id="UP001175000">
    <property type="component" value="Unassembled WGS sequence"/>
</dbReference>
<reference evidence="2" key="1">
    <citation type="submission" date="2023-06" db="EMBL/GenBank/DDBJ databases">
        <title>Genome-scale phylogeny and comparative genomics of the fungal order Sordariales.</title>
        <authorList>
            <consortium name="Lawrence Berkeley National Laboratory"/>
            <person name="Hensen N."/>
            <person name="Bonometti L."/>
            <person name="Westerberg I."/>
            <person name="Brannstrom I.O."/>
            <person name="Guillou S."/>
            <person name="Cros-Aarteil S."/>
            <person name="Calhoun S."/>
            <person name="Haridas S."/>
            <person name="Kuo A."/>
            <person name="Mondo S."/>
            <person name="Pangilinan J."/>
            <person name="Riley R."/>
            <person name="Labutti K."/>
            <person name="Andreopoulos B."/>
            <person name="Lipzen A."/>
            <person name="Chen C."/>
            <person name="Yanf M."/>
            <person name="Daum C."/>
            <person name="Ng V."/>
            <person name="Clum A."/>
            <person name="Steindorff A."/>
            <person name="Ohm R."/>
            <person name="Martin F."/>
            <person name="Silar P."/>
            <person name="Natvig D."/>
            <person name="Lalanne C."/>
            <person name="Gautier V."/>
            <person name="Ament-Velasquez S.L."/>
            <person name="Kruys A."/>
            <person name="Hutchinson M.I."/>
            <person name="Powell A.J."/>
            <person name="Barry K."/>
            <person name="Miller A.N."/>
            <person name="Grigoriev I.V."/>
            <person name="Debuchy R."/>
            <person name="Gladieux P."/>
            <person name="Thoren M.H."/>
            <person name="Johannesson H."/>
        </authorList>
    </citation>
    <scope>NUCLEOTIDE SEQUENCE</scope>
    <source>
        <strain evidence="2">CBS 606.72</strain>
    </source>
</reference>
<evidence type="ECO:0000313" key="2">
    <source>
        <dbReference type="EMBL" id="KAK0611176.1"/>
    </source>
</evidence>
<sequence>MESPANTTTTDNNSNATKATTTNTSPPPSPTLSHSRASSPSSASSLPPSGLLVKKLYLICMCADPDCTNLVWSSSPTSEELWPPQPTPPPSTVSDSGLSNLDLDLDYELEEYGLLHRHCNDGAGPAPEATWKTHDVVVRSEAFKNVISTVMGDHSGWDAGRFEGEDEWVLRGEDFGMLEDRWGEFEEYSEGGHEDSEAAGGLLEVLEALL</sequence>
<organism evidence="2 3">
    <name type="scientific">Immersiella caudata</name>
    <dbReference type="NCBI Taxonomy" id="314043"/>
    <lineage>
        <taxon>Eukaryota</taxon>
        <taxon>Fungi</taxon>
        <taxon>Dikarya</taxon>
        <taxon>Ascomycota</taxon>
        <taxon>Pezizomycotina</taxon>
        <taxon>Sordariomycetes</taxon>
        <taxon>Sordariomycetidae</taxon>
        <taxon>Sordariales</taxon>
        <taxon>Lasiosphaeriaceae</taxon>
        <taxon>Immersiella</taxon>
    </lineage>
</organism>
<feature type="region of interest" description="Disordered" evidence="1">
    <location>
        <begin position="1"/>
        <end position="47"/>
    </location>
</feature>
<feature type="region of interest" description="Disordered" evidence="1">
    <location>
        <begin position="74"/>
        <end position="97"/>
    </location>
</feature>
<gene>
    <name evidence="2" type="ORF">B0T14DRAFT_594200</name>
</gene>
<evidence type="ECO:0000313" key="3">
    <source>
        <dbReference type="Proteomes" id="UP001175000"/>
    </source>
</evidence>